<dbReference type="Gene3D" id="3.40.50.300">
    <property type="entry name" value="P-loop containing nucleotide triphosphate hydrolases"/>
    <property type="match status" value="1"/>
</dbReference>
<keyword evidence="5" id="KW-0547">Nucleotide-binding</keyword>
<accession>A0AAE0F152</accession>
<proteinExistence type="inferred from homology"/>
<dbReference type="Proteomes" id="UP001190700">
    <property type="component" value="Unassembled WGS sequence"/>
</dbReference>
<keyword evidence="8 12" id="KW-0175">Coiled coil</keyword>
<dbReference type="InterPro" id="IPR027417">
    <property type="entry name" value="P-loop_NTPase"/>
</dbReference>
<dbReference type="AlphaFoldDB" id="A0AAE0F152"/>
<comment type="similarity">
    <text evidence="3">Belongs to the SMC family. SMC6 subfamily.</text>
</comment>
<evidence type="ECO:0000256" key="12">
    <source>
        <dbReference type="SAM" id="Coils"/>
    </source>
</evidence>
<keyword evidence="6" id="KW-0227">DNA damage</keyword>
<dbReference type="GO" id="GO:0000724">
    <property type="term" value="P:double-strand break repair via homologous recombination"/>
    <property type="evidence" value="ECO:0007669"/>
    <property type="project" value="TreeGrafter"/>
</dbReference>
<dbReference type="GO" id="GO:0003697">
    <property type="term" value="F:single-stranded DNA binding"/>
    <property type="evidence" value="ECO:0007669"/>
    <property type="project" value="TreeGrafter"/>
</dbReference>
<dbReference type="GO" id="GO:0003684">
    <property type="term" value="F:damaged DNA binding"/>
    <property type="evidence" value="ECO:0007669"/>
    <property type="project" value="TreeGrafter"/>
</dbReference>
<dbReference type="GO" id="GO:0005524">
    <property type="term" value="F:ATP binding"/>
    <property type="evidence" value="ECO:0007669"/>
    <property type="project" value="UniProtKB-KW"/>
</dbReference>
<evidence type="ECO:0000256" key="2">
    <source>
        <dbReference type="ARBA" id="ARBA00004286"/>
    </source>
</evidence>
<evidence type="ECO:0000256" key="9">
    <source>
        <dbReference type="ARBA" id="ARBA00023172"/>
    </source>
</evidence>
<comment type="caution">
    <text evidence="14">The sequence shown here is derived from an EMBL/GenBank/DDBJ whole genome shotgun (WGS) entry which is preliminary data.</text>
</comment>
<feature type="compositionally biased region" description="Basic and acidic residues" evidence="13">
    <location>
        <begin position="54"/>
        <end position="63"/>
    </location>
</feature>
<reference evidence="14 15" key="1">
    <citation type="journal article" date="2015" name="Genome Biol. Evol.">
        <title>Comparative Genomics of a Bacterivorous Green Alga Reveals Evolutionary Causalities and Consequences of Phago-Mixotrophic Mode of Nutrition.</title>
        <authorList>
            <person name="Burns J.A."/>
            <person name="Paasch A."/>
            <person name="Narechania A."/>
            <person name="Kim E."/>
        </authorList>
    </citation>
    <scope>NUCLEOTIDE SEQUENCE [LARGE SCALE GENOMIC DNA]</scope>
    <source>
        <strain evidence="14 15">PLY_AMNH</strain>
    </source>
</reference>
<evidence type="ECO:0000256" key="10">
    <source>
        <dbReference type="ARBA" id="ARBA00023204"/>
    </source>
</evidence>
<evidence type="ECO:0000256" key="6">
    <source>
        <dbReference type="ARBA" id="ARBA00022763"/>
    </source>
</evidence>
<feature type="compositionally biased region" description="Polar residues" evidence="13">
    <location>
        <begin position="66"/>
        <end position="75"/>
    </location>
</feature>
<sequence>MPPRSRRDEGQGPRACGTCRCRAEEVTEVLEQLKQEQARLQGQLNDLVARAEEERRQVQEKAQQKSNLSMQSGNELTKFGGPAVPKLMDLIKKNVKRFHSPPIGPVGSFIKLRPDYASAWAVAVDAAISSTFNSFIVHDFHDKGVFMDLCRQPGQRYQAKCVVYSHKHAAYTVSPHQLPNPDLLTIDHILEVSHHTVHNHLMDTANIETTVLGQDYRTATRIAFENVSPNVSSCYIKDGTRMRIQGRTQITTPNRSRHSPKLGVDHKAALAQVDTQLQEHQTELRRLEDELRLEKKDLEKINRQVNDKRKQKGQKEAAYVNAETQMEEVERDVLDETQMGGSGDVTLLQQEFEQLEAESIQLKQENETLREQLEQAEQARNEAAALVQSEQEKVTDYGARQQEANLLSESALKQEEKHKENLAKTYLILNNIQNKIAEKEKEIQDKMQQKEQLTREAEALCPWEKLQALGGIDLEMNEQKQTALQVEYEHCKKAIRKHEQQQQMSGISLEEATENFERMERKLRNTKRRIENVSKPYWRMVHLVENRSEKVKQTSKNIKRMVSHQFNSYMQKRGNFGQISVNHKNQTLEMVVKMGQHANKDGSIQAVQNTKTLSGGERSYATLSFVLSLGSETESPFRAMDEFDVFMDAANRKVAVSLLLSFAKQRVHRQFLYLTPLKVDMLDKELESGYVNCQRLQPAER</sequence>
<keyword evidence="10" id="KW-0234">DNA repair</keyword>
<keyword evidence="7" id="KW-0067">ATP-binding</keyword>
<comment type="subcellular location">
    <subcellularLocation>
        <location evidence="2">Chromosome</location>
    </subcellularLocation>
    <subcellularLocation>
        <location evidence="1">Nucleus</location>
    </subcellularLocation>
</comment>
<dbReference type="EMBL" id="LGRX02028297">
    <property type="protein sequence ID" value="KAK3248226.1"/>
    <property type="molecule type" value="Genomic_DNA"/>
</dbReference>
<evidence type="ECO:0000313" key="15">
    <source>
        <dbReference type="Proteomes" id="UP001190700"/>
    </source>
</evidence>
<dbReference type="PANTHER" id="PTHR19306">
    <property type="entry name" value="STRUCTURAL MAINTENANCE OF CHROMOSOMES 5,6 SMC5, SMC6"/>
    <property type="match status" value="1"/>
</dbReference>
<feature type="region of interest" description="Disordered" evidence="13">
    <location>
        <begin position="54"/>
        <end position="80"/>
    </location>
</feature>
<evidence type="ECO:0000256" key="8">
    <source>
        <dbReference type="ARBA" id="ARBA00023054"/>
    </source>
</evidence>
<dbReference type="GO" id="GO:0005634">
    <property type="term" value="C:nucleus"/>
    <property type="evidence" value="ECO:0007669"/>
    <property type="project" value="UniProtKB-SubCell"/>
</dbReference>
<keyword evidence="9" id="KW-0233">DNA recombination</keyword>
<keyword evidence="4" id="KW-0158">Chromosome</keyword>
<evidence type="ECO:0000256" key="13">
    <source>
        <dbReference type="SAM" id="MobiDB-lite"/>
    </source>
</evidence>
<dbReference type="GO" id="GO:0030915">
    <property type="term" value="C:Smc5-Smc6 complex"/>
    <property type="evidence" value="ECO:0007669"/>
    <property type="project" value="TreeGrafter"/>
</dbReference>
<protein>
    <submittedName>
        <fullName evidence="14">Structural maintenance of chromosomes protein 6A</fullName>
    </submittedName>
</protein>
<dbReference type="PANTHER" id="PTHR19306:SF6">
    <property type="entry name" value="STRUCTURAL MAINTENANCE OF CHROMOSOMES PROTEIN 6"/>
    <property type="match status" value="1"/>
</dbReference>
<evidence type="ECO:0000256" key="4">
    <source>
        <dbReference type="ARBA" id="ARBA00022454"/>
    </source>
</evidence>
<dbReference type="SUPFAM" id="SSF52540">
    <property type="entry name" value="P-loop containing nucleoside triphosphate hydrolases"/>
    <property type="match status" value="1"/>
</dbReference>
<evidence type="ECO:0000256" key="1">
    <source>
        <dbReference type="ARBA" id="ARBA00004123"/>
    </source>
</evidence>
<dbReference type="GO" id="GO:0035861">
    <property type="term" value="C:site of double-strand break"/>
    <property type="evidence" value="ECO:0007669"/>
    <property type="project" value="TreeGrafter"/>
</dbReference>
<organism evidence="14 15">
    <name type="scientific">Cymbomonas tetramitiformis</name>
    <dbReference type="NCBI Taxonomy" id="36881"/>
    <lineage>
        <taxon>Eukaryota</taxon>
        <taxon>Viridiplantae</taxon>
        <taxon>Chlorophyta</taxon>
        <taxon>Pyramimonadophyceae</taxon>
        <taxon>Pyramimonadales</taxon>
        <taxon>Pyramimonadaceae</taxon>
        <taxon>Cymbomonas</taxon>
    </lineage>
</organism>
<evidence type="ECO:0000313" key="14">
    <source>
        <dbReference type="EMBL" id="KAK3248226.1"/>
    </source>
</evidence>
<evidence type="ECO:0000256" key="7">
    <source>
        <dbReference type="ARBA" id="ARBA00022840"/>
    </source>
</evidence>
<evidence type="ECO:0000256" key="5">
    <source>
        <dbReference type="ARBA" id="ARBA00022741"/>
    </source>
</evidence>
<feature type="coiled-coil region" evidence="12">
    <location>
        <begin position="270"/>
        <end position="393"/>
    </location>
</feature>
<keyword evidence="11" id="KW-0539">Nucleus</keyword>
<evidence type="ECO:0000256" key="3">
    <source>
        <dbReference type="ARBA" id="ARBA00006793"/>
    </source>
</evidence>
<evidence type="ECO:0000256" key="11">
    <source>
        <dbReference type="ARBA" id="ARBA00023242"/>
    </source>
</evidence>
<gene>
    <name evidence="14" type="ORF">CYMTET_42305</name>
</gene>
<keyword evidence="15" id="KW-1185">Reference proteome</keyword>
<name>A0AAE0F152_9CHLO</name>
<feature type="coiled-coil region" evidence="12">
    <location>
        <begin position="422"/>
        <end position="460"/>
    </location>
</feature>